<sequence>MKKLLIISPYFPPANAADMQRVRMSLPYFAAYGWDAEIVMVDEKYADIIHDKLLLKSIPTDLKIHKVKALKKSLTSKLGLGSIALRSLWFYKQKVNELLKANKYDLVYFSTTQFPVCVLGPYWKKRFGVPYIIDMQDPWFSDYYQNKPKDQRPPKYWFSYRLNKYLEPIAMKSADGLISVSDDYISDLKKRYPGIKDIPSATITFGAFAPDLQIAETYSKEFPHLLCKDYTNIVYIGRGGADMEKSITPLFTSLKVGLAKDKAAFKLLKLYFIGTSYAPNGQGKPTVMPIAKGLGIENHVIEITGRISYYHTLLTLQQADAVFIPGSDDPRYTASKIYPYLLSRKPLLAVFNKASSAIKILKEYGVKTVYDYETVTAEDINLFLSSLMTGGLGSPQYDPQVLDKYSARQMALKQCKLFDSVVKDRLKTAEGFKNDLV</sequence>
<dbReference type="Proteomes" id="UP001204376">
    <property type="component" value="Unassembled WGS sequence"/>
</dbReference>
<dbReference type="RefSeq" id="WP_256537500.1">
    <property type="nucleotide sequence ID" value="NZ_JANHOH010000001.1"/>
</dbReference>
<evidence type="ECO:0000313" key="1">
    <source>
        <dbReference type="EMBL" id="MCQ6957293.1"/>
    </source>
</evidence>
<proteinExistence type="predicted"/>
<name>A0ABT1SZY5_9SPHI</name>
<evidence type="ECO:0008006" key="3">
    <source>
        <dbReference type="Google" id="ProtNLM"/>
    </source>
</evidence>
<organism evidence="1 2">
    <name type="scientific">Mucilaginibacter aquariorum</name>
    <dbReference type="NCBI Taxonomy" id="2967225"/>
    <lineage>
        <taxon>Bacteria</taxon>
        <taxon>Pseudomonadati</taxon>
        <taxon>Bacteroidota</taxon>
        <taxon>Sphingobacteriia</taxon>
        <taxon>Sphingobacteriales</taxon>
        <taxon>Sphingobacteriaceae</taxon>
        <taxon>Mucilaginibacter</taxon>
    </lineage>
</organism>
<evidence type="ECO:0000313" key="2">
    <source>
        <dbReference type="Proteomes" id="UP001204376"/>
    </source>
</evidence>
<comment type="caution">
    <text evidence="1">The sequence shown here is derived from an EMBL/GenBank/DDBJ whole genome shotgun (WGS) entry which is preliminary data.</text>
</comment>
<protein>
    <recommendedName>
        <fullName evidence="3">Glycosyltransferase subfamily 4-like N-terminal domain-containing protein</fullName>
    </recommendedName>
</protein>
<accession>A0ABT1SZY5</accession>
<keyword evidence="2" id="KW-1185">Reference proteome</keyword>
<reference evidence="1 2" key="1">
    <citation type="submission" date="2022-07" db="EMBL/GenBank/DDBJ databases">
        <title>Mucilaginibacter sp. JC4.</title>
        <authorList>
            <person name="Le V."/>
            <person name="Ko S.-R."/>
            <person name="Ahn C.-Y."/>
            <person name="Oh H.-M."/>
        </authorList>
    </citation>
    <scope>NUCLEOTIDE SEQUENCE [LARGE SCALE GENOMIC DNA]</scope>
    <source>
        <strain evidence="1 2">JC4</strain>
    </source>
</reference>
<dbReference type="Gene3D" id="3.40.50.2000">
    <property type="entry name" value="Glycogen Phosphorylase B"/>
    <property type="match status" value="1"/>
</dbReference>
<gene>
    <name evidence="1" type="ORF">NPE20_04970</name>
</gene>
<dbReference type="SUPFAM" id="SSF53756">
    <property type="entry name" value="UDP-Glycosyltransferase/glycogen phosphorylase"/>
    <property type="match status" value="1"/>
</dbReference>
<dbReference type="EMBL" id="JANHOH010000001">
    <property type="protein sequence ID" value="MCQ6957293.1"/>
    <property type="molecule type" value="Genomic_DNA"/>
</dbReference>